<dbReference type="EMBL" id="JAQQFM010000008">
    <property type="protein sequence ID" value="MFL9926315.1"/>
    <property type="molecule type" value="Genomic_DNA"/>
</dbReference>
<evidence type="ECO:0000256" key="1">
    <source>
        <dbReference type="ARBA" id="ARBA00002974"/>
    </source>
</evidence>
<gene>
    <name evidence="2" type="ORF">PQR62_18715</name>
</gene>
<dbReference type="InterPro" id="IPR020835">
    <property type="entry name" value="Catalase_sf"/>
</dbReference>
<dbReference type="PANTHER" id="PTHR36195">
    <property type="entry name" value="DOMAIN PROTEIN, PUTATIVE (AFU_ORTHOLOGUE AFUA_5G01990)-RELATED-RELATED"/>
    <property type="match status" value="1"/>
</dbReference>
<evidence type="ECO:0000313" key="3">
    <source>
        <dbReference type="Proteomes" id="UP001629246"/>
    </source>
</evidence>
<sequence length="373" mass="40244">MKPDDLNPQAPVIYDSSCEILEPDEHEVEAGLIAALTEISETTFKHSGHATRSVHAKSHGLLQGEIEVLPGLPQTLAQGMFAQPGHWPVVMRLSTSPGDVLDDKVSTPRGLALKVVGVPGAAAARLPGSEQDVTQDFLMINGPAFSVAGAGKFLSTLKLLAKTTDKAPQLKKAFSALLRGAESMLESAGKQSTTLMSMGGHPVTHILGETFYSQVPLLCGPYMVKASIAPVSPALKALTGQALDIDGRPDGLRDAVCEFFATQDAEWELRLQLCTDLERMPLEDASVVWPEELSPFIPVARIRVPRQQAWSDARSKVVDDGMSFSPWHGLAAHRPLGSVMRVRKAAYVMSARFRSEHNGRSTAEPTQLEPFPD</sequence>
<dbReference type="Gene3D" id="2.40.180.10">
    <property type="entry name" value="Catalase core domain"/>
    <property type="match status" value="1"/>
</dbReference>
<dbReference type="RefSeq" id="WP_408159523.1">
    <property type="nucleotide sequence ID" value="NZ_JAQQFM010000008.1"/>
</dbReference>
<reference evidence="2 3" key="1">
    <citation type="journal article" date="2024" name="Chem. Sci.">
        <title>Discovery of megapolipeptins by genome mining of a Burkholderiales bacteria collection.</title>
        <authorList>
            <person name="Paulo B.S."/>
            <person name="Recchia M.J.J."/>
            <person name="Lee S."/>
            <person name="Fergusson C.H."/>
            <person name="Romanowski S.B."/>
            <person name="Hernandez A."/>
            <person name="Krull N."/>
            <person name="Liu D.Y."/>
            <person name="Cavanagh H."/>
            <person name="Bos A."/>
            <person name="Gray C.A."/>
            <person name="Murphy B.T."/>
            <person name="Linington R.G."/>
            <person name="Eustaquio A.S."/>
        </authorList>
    </citation>
    <scope>NUCLEOTIDE SEQUENCE [LARGE SCALE GENOMIC DNA]</scope>
    <source>
        <strain evidence="2 3">RL21-008-BIB-A</strain>
    </source>
</reference>
<name>A0ABW9AEI6_9BURK</name>
<evidence type="ECO:0000313" key="2">
    <source>
        <dbReference type="EMBL" id="MFL9926315.1"/>
    </source>
</evidence>
<protein>
    <submittedName>
        <fullName evidence="2">Catalase family protein</fullName>
    </submittedName>
</protein>
<dbReference type="CDD" id="cd08152">
    <property type="entry name" value="y4iL_like"/>
    <property type="match status" value="1"/>
</dbReference>
<dbReference type="SUPFAM" id="SSF56634">
    <property type="entry name" value="Heme-dependent catalase-like"/>
    <property type="match status" value="1"/>
</dbReference>
<comment type="caution">
    <text evidence="2">The sequence shown here is derived from an EMBL/GenBank/DDBJ whole genome shotgun (WGS) entry which is preliminary data.</text>
</comment>
<organism evidence="2 3">
    <name type="scientific">Herbaspirillum lusitanum</name>
    <dbReference type="NCBI Taxonomy" id="213312"/>
    <lineage>
        <taxon>Bacteria</taxon>
        <taxon>Pseudomonadati</taxon>
        <taxon>Pseudomonadota</taxon>
        <taxon>Betaproteobacteria</taxon>
        <taxon>Burkholderiales</taxon>
        <taxon>Oxalobacteraceae</taxon>
        <taxon>Herbaspirillum</taxon>
    </lineage>
</organism>
<dbReference type="PANTHER" id="PTHR36195:SF4">
    <property type="entry name" value="DOMAIN PROTEIN, PUTATIVE (AFU_ORTHOLOGUE AFUA_5G01990)-RELATED"/>
    <property type="match status" value="1"/>
</dbReference>
<dbReference type="Proteomes" id="UP001629246">
    <property type="component" value="Unassembled WGS sequence"/>
</dbReference>
<accession>A0ABW9AEI6</accession>
<comment type="function">
    <text evidence="1">Decomposes hydrogen peroxide into water and oxygen; serves to protect cells from the toxic effects of hydrogen peroxide.</text>
</comment>
<proteinExistence type="predicted"/>
<keyword evidence="3" id="KW-1185">Reference proteome</keyword>